<dbReference type="EMBL" id="GGEC01066406">
    <property type="protein sequence ID" value="MBX46890.1"/>
    <property type="molecule type" value="Transcribed_RNA"/>
</dbReference>
<accession>A0A2P2NWT5</accession>
<reference evidence="1" key="1">
    <citation type="submission" date="2018-02" db="EMBL/GenBank/DDBJ databases">
        <title>Rhizophora mucronata_Transcriptome.</title>
        <authorList>
            <person name="Meera S.P."/>
            <person name="Sreeshan A."/>
            <person name="Augustine A."/>
        </authorList>
    </citation>
    <scope>NUCLEOTIDE SEQUENCE</scope>
    <source>
        <tissue evidence="1">Leaf</tissue>
    </source>
</reference>
<evidence type="ECO:0000313" key="1">
    <source>
        <dbReference type="EMBL" id="MBX46890.1"/>
    </source>
</evidence>
<sequence>MEINKYIDRRVQFELSFWNEHLLGPQQCKPSYS</sequence>
<dbReference type="AlphaFoldDB" id="A0A2P2NWT5"/>
<proteinExistence type="predicted"/>
<name>A0A2P2NWT5_RHIMU</name>
<organism evidence="1">
    <name type="scientific">Rhizophora mucronata</name>
    <name type="common">Asiatic mangrove</name>
    <dbReference type="NCBI Taxonomy" id="61149"/>
    <lineage>
        <taxon>Eukaryota</taxon>
        <taxon>Viridiplantae</taxon>
        <taxon>Streptophyta</taxon>
        <taxon>Embryophyta</taxon>
        <taxon>Tracheophyta</taxon>
        <taxon>Spermatophyta</taxon>
        <taxon>Magnoliopsida</taxon>
        <taxon>eudicotyledons</taxon>
        <taxon>Gunneridae</taxon>
        <taxon>Pentapetalae</taxon>
        <taxon>rosids</taxon>
        <taxon>fabids</taxon>
        <taxon>Malpighiales</taxon>
        <taxon>Rhizophoraceae</taxon>
        <taxon>Rhizophora</taxon>
    </lineage>
</organism>
<protein>
    <submittedName>
        <fullName evidence="1">Uncharacterized protein</fullName>
    </submittedName>
</protein>